<comment type="caution">
    <text evidence="1">The sequence shown here is derived from an EMBL/GenBank/DDBJ whole genome shotgun (WGS) entry which is preliminary data.</text>
</comment>
<dbReference type="Proteomes" id="UP000275048">
    <property type="component" value="Unassembled WGS sequence"/>
</dbReference>
<protein>
    <submittedName>
        <fullName evidence="1">Uncharacterized protein</fullName>
    </submittedName>
</protein>
<evidence type="ECO:0000313" key="2">
    <source>
        <dbReference type="Proteomes" id="UP000275048"/>
    </source>
</evidence>
<dbReference type="AlphaFoldDB" id="A0A3M8AGX4"/>
<sequence length="93" mass="10523">MLRTQEPVEVWTGEAGEPLRLVWRARRFRVNDTPTPLVAPCDWWEPFADSGAPGGPPLEITGWRFQAVTGDGEAHVFDVAHDGTHWQLLRVFD</sequence>
<gene>
    <name evidence="1" type="ORF">EDM22_07035</name>
</gene>
<dbReference type="RefSeq" id="WP_122936353.1">
    <property type="nucleotide sequence ID" value="NZ_JBHSNT010000056.1"/>
</dbReference>
<proteinExistence type="predicted"/>
<accession>A0A3M8AGX4</accession>
<dbReference type="EMBL" id="RHHB01000008">
    <property type="protein sequence ID" value="RNB50466.1"/>
    <property type="molecule type" value="Genomic_DNA"/>
</dbReference>
<dbReference type="OrthoDB" id="4978768at2"/>
<evidence type="ECO:0000313" key="1">
    <source>
        <dbReference type="EMBL" id="RNB50466.1"/>
    </source>
</evidence>
<organism evidence="1 2">
    <name type="scientific">Agromyces tardus</name>
    <dbReference type="NCBI Taxonomy" id="2583849"/>
    <lineage>
        <taxon>Bacteria</taxon>
        <taxon>Bacillati</taxon>
        <taxon>Actinomycetota</taxon>
        <taxon>Actinomycetes</taxon>
        <taxon>Micrococcales</taxon>
        <taxon>Microbacteriaceae</taxon>
        <taxon>Agromyces</taxon>
    </lineage>
</organism>
<reference evidence="1 2" key="1">
    <citation type="submission" date="2018-10" db="EMBL/GenBank/DDBJ databases">
        <title>Isolation, diversity and antibacterial activity of antinobacteria from the wheat rhizosphere soil.</title>
        <authorList>
            <person name="Sun T."/>
        </authorList>
    </citation>
    <scope>NUCLEOTIDE SEQUENCE [LARGE SCALE GENOMIC DNA]</scope>
    <source>
        <strain evidence="1 2">SJ-23</strain>
    </source>
</reference>
<name>A0A3M8AGX4_9MICO</name>
<keyword evidence="2" id="KW-1185">Reference proteome</keyword>